<dbReference type="Proteomes" id="UP000694851">
    <property type="component" value="Unplaced"/>
</dbReference>
<proteinExistence type="predicted"/>
<dbReference type="RefSeq" id="XP_019488022.1">
    <property type="nucleotide sequence ID" value="XM_019632477.1"/>
</dbReference>
<dbReference type="OrthoDB" id="5986589at2759"/>
<organism evidence="1 2">
    <name type="scientific">Hipposideros armiger</name>
    <name type="common">Great Himalayan leaf-nosed bat</name>
    <dbReference type="NCBI Taxonomy" id="186990"/>
    <lineage>
        <taxon>Eukaryota</taxon>
        <taxon>Metazoa</taxon>
        <taxon>Chordata</taxon>
        <taxon>Craniata</taxon>
        <taxon>Vertebrata</taxon>
        <taxon>Euteleostomi</taxon>
        <taxon>Mammalia</taxon>
        <taxon>Eutheria</taxon>
        <taxon>Laurasiatheria</taxon>
        <taxon>Chiroptera</taxon>
        <taxon>Yinpterochiroptera</taxon>
        <taxon>Rhinolophoidea</taxon>
        <taxon>Hipposideridae</taxon>
        <taxon>Hipposideros</taxon>
    </lineage>
</organism>
<gene>
    <name evidence="2" type="primary">LOC109376528</name>
</gene>
<dbReference type="AlphaFoldDB" id="A0A8B7QIR3"/>
<evidence type="ECO:0000313" key="2">
    <source>
        <dbReference type="RefSeq" id="XP_019488022.1"/>
    </source>
</evidence>
<sequence>MALIHLSAASYHGHLCPELPLVTPKTFLDFLDTFVLLQQQMILQMKSKAQRVHNALGNMTMLIERHSAHTNLIFNLEQQLKHSRRVRGRL</sequence>
<evidence type="ECO:0000313" key="1">
    <source>
        <dbReference type="Proteomes" id="UP000694851"/>
    </source>
</evidence>
<name>A0A8B7QIR3_HIPAR</name>
<accession>A0A8B7QIR3</accession>
<dbReference type="GeneID" id="109376528"/>
<keyword evidence="1" id="KW-1185">Reference proteome</keyword>
<dbReference type="KEGG" id="hai:109376528"/>
<reference evidence="2" key="1">
    <citation type="submission" date="2025-08" db="UniProtKB">
        <authorList>
            <consortium name="RefSeq"/>
        </authorList>
    </citation>
    <scope>IDENTIFICATION</scope>
    <source>
        <tissue evidence="2">Muscle</tissue>
    </source>
</reference>
<protein>
    <submittedName>
        <fullName evidence="2">Dynein heavy chain domain-containing protein 1-like</fullName>
    </submittedName>
</protein>